<comment type="caution">
    <text evidence="2">The sequence shown here is derived from an EMBL/GenBank/DDBJ whole genome shotgun (WGS) entry which is preliminary data.</text>
</comment>
<gene>
    <name evidence="2" type="ORF">GAYE_SCF59G6494</name>
</gene>
<reference evidence="2 3" key="1">
    <citation type="submission" date="2022-07" db="EMBL/GenBank/DDBJ databases">
        <title>Genome-wide signatures of adaptation to extreme environments.</title>
        <authorList>
            <person name="Cho C.H."/>
            <person name="Yoon H.S."/>
        </authorList>
    </citation>
    <scope>NUCLEOTIDE SEQUENCE [LARGE SCALE GENOMIC DNA]</scope>
    <source>
        <strain evidence="2 3">108.79 E11</strain>
    </source>
</reference>
<dbReference type="Proteomes" id="UP001300502">
    <property type="component" value="Unassembled WGS sequence"/>
</dbReference>
<evidence type="ECO:0000256" key="1">
    <source>
        <dbReference type="SAM" id="MobiDB-lite"/>
    </source>
</evidence>
<organism evidence="2 3">
    <name type="scientific">Galdieria yellowstonensis</name>
    <dbReference type="NCBI Taxonomy" id="3028027"/>
    <lineage>
        <taxon>Eukaryota</taxon>
        <taxon>Rhodophyta</taxon>
        <taxon>Bangiophyceae</taxon>
        <taxon>Galdieriales</taxon>
        <taxon>Galdieriaceae</taxon>
        <taxon>Galdieria</taxon>
    </lineage>
</organism>
<accession>A0AAV9ILY0</accession>
<feature type="region of interest" description="Disordered" evidence="1">
    <location>
        <begin position="25"/>
        <end position="44"/>
    </location>
</feature>
<evidence type="ECO:0000313" key="3">
    <source>
        <dbReference type="Proteomes" id="UP001300502"/>
    </source>
</evidence>
<name>A0AAV9ILY0_9RHOD</name>
<protein>
    <submittedName>
        <fullName evidence="2">Uncharacterized protein</fullName>
    </submittedName>
</protein>
<sequence>MTIKTTKKEAVTNTRSYALKQVCNTEQATQPETARPRNTTTMPHNTWLNNFQVQQRSYPRKQSAVVSLVFFHQKRQGETLAEENFWLLRLLPNPALHWSLKHAQRRRCFTKTPWR</sequence>
<dbReference type="AlphaFoldDB" id="A0AAV9ILY0"/>
<keyword evidence="3" id="KW-1185">Reference proteome</keyword>
<proteinExistence type="predicted"/>
<dbReference type="EMBL" id="JANCYU010000065">
    <property type="protein sequence ID" value="KAK4528550.1"/>
    <property type="molecule type" value="Genomic_DNA"/>
</dbReference>
<evidence type="ECO:0000313" key="2">
    <source>
        <dbReference type="EMBL" id="KAK4528550.1"/>
    </source>
</evidence>